<evidence type="ECO:0000256" key="4">
    <source>
        <dbReference type="ARBA" id="ARBA00023136"/>
    </source>
</evidence>
<feature type="transmembrane region" description="Helical" evidence="5">
    <location>
        <begin position="50"/>
        <end position="71"/>
    </location>
</feature>
<comment type="subcellular location">
    <subcellularLocation>
        <location evidence="1">Membrane</location>
        <topology evidence="1">Multi-pass membrane protein</topology>
    </subcellularLocation>
</comment>
<accession>A0A1Y1ZBY9</accession>
<evidence type="ECO:0000313" key="8">
    <source>
        <dbReference type="Proteomes" id="UP000193144"/>
    </source>
</evidence>
<evidence type="ECO:0000256" key="3">
    <source>
        <dbReference type="ARBA" id="ARBA00022989"/>
    </source>
</evidence>
<evidence type="ECO:0000259" key="6">
    <source>
        <dbReference type="Pfam" id="PF01284"/>
    </source>
</evidence>
<feature type="transmembrane region" description="Helical" evidence="5">
    <location>
        <begin position="16"/>
        <end position="38"/>
    </location>
</feature>
<feature type="transmembrane region" description="Helical" evidence="5">
    <location>
        <begin position="77"/>
        <end position="97"/>
    </location>
</feature>
<dbReference type="STRING" id="1231657.A0A1Y1ZBY9"/>
<sequence length="130" mass="14864">MFRFNTNLSSGTSKCLLAFAHFMTWASSAIVVGITGYFINDFDRNQHLTFWIVISAMTLAFWLPAAIVPFFGSYKSWYLPLNFVFSYLWLASFIFAAQDYNLVGCDYTSPVNARKCTLKKTNESFIFLAL</sequence>
<name>A0A1Y1ZBY9_9PLEO</name>
<organism evidence="7 8">
    <name type="scientific">Clohesyomyces aquaticus</name>
    <dbReference type="NCBI Taxonomy" id="1231657"/>
    <lineage>
        <taxon>Eukaryota</taxon>
        <taxon>Fungi</taxon>
        <taxon>Dikarya</taxon>
        <taxon>Ascomycota</taxon>
        <taxon>Pezizomycotina</taxon>
        <taxon>Dothideomycetes</taxon>
        <taxon>Pleosporomycetidae</taxon>
        <taxon>Pleosporales</taxon>
        <taxon>Lindgomycetaceae</taxon>
        <taxon>Clohesyomyces</taxon>
    </lineage>
</organism>
<dbReference type="InterPro" id="IPR008253">
    <property type="entry name" value="Marvel"/>
</dbReference>
<reference evidence="7 8" key="1">
    <citation type="submission" date="2016-07" db="EMBL/GenBank/DDBJ databases">
        <title>Pervasive Adenine N6-methylation of Active Genes in Fungi.</title>
        <authorList>
            <consortium name="DOE Joint Genome Institute"/>
            <person name="Mondo S.J."/>
            <person name="Dannebaum R.O."/>
            <person name="Kuo R.C."/>
            <person name="Labutti K."/>
            <person name="Haridas S."/>
            <person name="Kuo A."/>
            <person name="Salamov A."/>
            <person name="Ahrendt S.R."/>
            <person name="Lipzen A."/>
            <person name="Sullivan W."/>
            <person name="Andreopoulos W.B."/>
            <person name="Clum A."/>
            <person name="Lindquist E."/>
            <person name="Daum C."/>
            <person name="Ramamoorthy G.K."/>
            <person name="Gryganskyi A."/>
            <person name="Culley D."/>
            <person name="Magnuson J.K."/>
            <person name="James T.Y."/>
            <person name="O'Malley M.A."/>
            <person name="Stajich J.E."/>
            <person name="Spatafora J.W."/>
            <person name="Visel A."/>
            <person name="Grigoriev I.V."/>
        </authorList>
    </citation>
    <scope>NUCLEOTIDE SEQUENCE [LARGE SCALE GENOMIC DNA]</scope>
    <source>
        <strain evidence="7 8">CBS 115471</strain>
    </source>
</reference>
<dbReference type="PANTHER" id="PTHR39608:SF2">
    <property type="entry name" value="MARVEL DOMAIN-CONTAINING PROTEIN"/>
    <property type="match status" value="1"/>
</dbReference>
<evidence type="ECO:0000256" key="1">
    <source>
        <dbReference type="ARBA" id="ARBA00004141"/>
    </source>
</evidence>
<comment type="caution">
    <text evidence="7">The sequence shown here is derived from an EMBL/GenBank/DDBJ whole genome shotgun (WGS) entry which is preliminary data.</text>
</comment>
<keyword evidence="8" id="KW-1185">Reference proteome</keyword>
<evidence type="ECO:0000256" key="2">
    <source>
        <dbReference type="ARBA" id="ARBA00022692"/>
    </source>
</evidence>
<dbReference type="OrthoDB" id="20872at2759"/>
<dbReference type="PANTHER" id="PTHR39608">
    <property type="entry name" value="INTEGRAL MEMBRANE PROTEIN (AFU_ORTHOLOGUE AFUA_5G08640)"/>
    <property type="match status" value="1"/>
</dbReference>
<feature type="domain" description="MARVEL" evidence="6">
    <location>
        <begin position="20"/>
        <end position="129"/>
    </location>
</feature>
<keyword evidence="4 5" id="KW-0472">Membrane</keyword>
<dbReference type="Pfam" id="PF01284">
    <property type="entry name" value="MARVEL"/>
    <property type="match status" value="1"/>
</dbReference>
<evidence type="ECO:0000256" key="5">
    <source>
        <dbReference type="SAM" id="Phobius"/>
    </source>
</evidence>
<protein>
    <recommendedName>
        <fullName evidence="6">MARVEL domain-containing protein</fullName>
    </recommendedName>
</protein>
<evidence type="ECO:0000313" key="7">
    <source>
        <dbReference type="EMBL" id="ORY07295.1"/>
    </source>
</evidence>
<proteinExistence type="predicted"/>
<dbReference type="GO" id="GO:0016020">
    <property type="term" value="C:membrane"/>
    <property type="evidence" value="ECO:0007669"/>
    <property type="project" value="UniProtKB-SubCell"/>
</dbReference>
<gene>
    <name evidence="7" type="ORF">BCR34DRAFT_489529</name>
</gene>
<keyword evidence="3 5" id="KW-1133">Transmembrane helix</keyword>
<dbReference type="AlphaFoldDB" id="A0A1Y1ZBY9"/>
<dbReference type="EMBL" id="MCFA01000110">
    <property type="protein sequence ID" value="ORY07295.1"/>
    <property type="molecule type" value="Genomic_DNA"/>
</dbReference>
<dbReference type="Proteomes" id="UP000193144">
    <property type="component" value="Unassembled WGS sequence"/>
</dbReference>
<keyword evidence="2 5" id="KW-0812">Transmembrane</keyword>